<dbReference type="InterPro" id="IPR023827">
    <property type="entry name" value="Peptidase_S8_Asp-AS"/>
</dbReference>
<organism evidence="11 12">
    <name type="scientific">Flavobacterium arundinis</name>
    <dbReference type="NCBI Taxonomy" id="3139143"/>
    <lineage>
        <taxon>Bacteria</taxon>
        <taxon>Pseudomonadati</taxon>
        <taxon>Bacteroidota</taxon>
        <taxon>Flavobacteriia</taxon>
        <taxon>Flavobacteriales</taxon>
        <taxon>Flavobacteriaceae</taxon>
        <taxon>Flavobacterium</taxon>
    </lineage>
</organism>
<dbReference type="InterPro" id="IPR015500">
    <property type="entry name" value="Peptidase_S8_subtilisin-rel"/>
</dbReference>
<reference evidence="11 12" key="1">
    <citation type="submission" date="2024-04" db="EMBL/GenBank/DDBJ databases">
        <title>Flavobacterium sp. DGU11 16S ribosomal RNA gene Genome sequencing and assembly.</title>
        <authorList>
            <person name="Park S."/>
        </authorList>
    </citation>
    <scope>NUCLEOTIDE SEQUENCE [LARGE SCALE GENOMIC DNA]</scope>
    <source>
        <strain evidence="11 12">DGU11</strain>
    </source>
</reference>
<keyword evidence="5 6" id="KW-0720">Serine protease</keyword>
<evidence type="ECO:0000256" key="1">
    <source>
        <dbReference type="ARBA" id="ARBA00011073"/>
    </source>
</evidence>
<sequence>MKKLLYVLILLISAAVSAQEEDAWVYFKDKPDADFYLANPLEMLSQKALDRREAHNIALDIIDIPIHQAYIDAITASPGITVMARSKWLNCLHIRGSEDAINLLANLDFVDHVDFANKLLNTSGRPGSIHQPTAVNKVMETSADFSYGTSVNQIQMLNGHLLHQQNFTGSGMTIAVLDAGFPGVDNLQPFQRLRDNNLILGGYNFVGQSENYYSGGTHGTLVLSTMGGYTEGQLVGTAPDAFYYLFVTEDVSGENPVEESYWVQAAEMADSLGADVINTSLGYFIYDNPAYSYTYEDINGQTAFITRGANVAFTRGMLCVTSAGNSATTANVHIAVPADAFDTLTVGAVNATEEYAPFSSIGPSYDMRVKPDVMAQGVASVLSNTEGAIGAANGTSFSSPITAGLVACLWQALPGLSNAEILQLVKQSADRYANPNAQFGYGIPDFALALNSGLGLENIEKQPFLIYPNPTHGTVNFVFPKGMLNATVKVFNTIGQKVIEENVTADHASLTTNELTKGIYSYSIESLQGVQSGRIIKE</sequence>
<dbReference type="EMBL" id="JBBYHR010000004">
    <property type="protein sequence ID" value="MEL1244455.1"/>
    <property type="molecule type" value="Genomic_DNA"/>
</dbReference>
<keyword evidence="4 6" id="KW-0378">Hydrolase</keyword>
<gene>
    <name evidence="11" type="ORF">AAEO56_09300</name>
</gene>
<dbReference type="Pfam" id="PF00082">
    <property type="entry name" value="Peptidase_S8"/>
    <property type="match status" value="1"/>
</dbReference>
<dbReference type="InterPro" id="IPR026444">
    <property type="entry name" value="Secre_tail"/>
</dbReference>
<name>A0ABU9HWB0_9FLAO</name>
<keyword evidence="2 6" id="KW-0645">Protease</keyword>
<evidence type="ECO:0000256" key="2">
    <source>
        <dbReference type="ARBA" id="ARBA00022670"/>
    </source>
</evidence>
<comment type="similarity">
    <text evidence="1 6 7">Belongs to the peptidase S8 family.</text>
</comment>
<dbReference type="Pfam" id="PF18962">
    <property type="entry name" value="Por_Secre_tail"/>
    <property type="match status" value="1"/>
</dbReference>
<feature type="domain" description="Peptidase S8/S53" evidence="9">
    <location>
        <begin position="169"/>
        <end position="442"/>
    </location>
</feature>
<feature type="chain" id="PRO_5046238205" evidence="8">
    <location>
        <begin position="19"/>
        <end position="538"/>
    </location>
</feature>
<dbReference type="InterPro" id="IPR023828">
    <property type="entry name" value="Peptidase_S8_Ser-AS"/>
</dbReference>
<evidence type="ECO:0000313" key="12">
    <source>
        <dbReference type="Proteomes" id="UP001464555"/>
    </source>
</evidence>
<dbReference type="CDD" id="cd07493">
    <property type="entry name" value="Peptidases_S8_9"/>
    <property type="match status" value="1"/>
</dbReference>
<evidence type="ECO:0000259" key="10">
    <source>
        <dbReference type="Pfam" id="PF18962"/>
    </source>
</evidence>
<dbReference type="PROSITE" id="PS00136">
    <property type="entry name" value="SUBTILASE_ASP"/>
    <property type="match status" value="1"/>
</dbReference>
<dbReference type="InterPro" id="IPR036852">
    <property type="entry name" value="Peptidase_S8/S53_dom_sf"/>
</dbReference>
<evidence type="ECO:0000259" key="9">
    <source>
        <dbReference type="Pfam" id="PF00082"/>
    </source>
</evidence>
<dbReference type="PROSITE" id="PS51892">
    <property type="entry name" value="SUBTILASE"/>
    <property type="match status" value="1"/>
</dbReference>
<dbReference type="Proteomes" id="UP001464555">
    <property type="component" value="Unassembled WGS sequence"/>
</dbReference>
<dbReference type="RefSeq" id="WP_341696772.1">
    <property type="nucleotide sequence ID" value="NZ_JBBYHR010000004.1"/>
</dbReference>
<evidence type="ECO:0000256" key="6">
    <source>
        <dbReference type="PROSITE-ProRule" id="PRU01240"/>
    </source>
</evidence>
<dbReference type="Gene3D" id="3.40.50.200">
    <property type="entry name" value="Peptidase S8/S53 domain"/>
    <property type="match status" value="1"/>
</dbReference>
<dbReference type="InterPro" id="IPR050131">
    <property type="entry name" value="Peptidase_S8_subtilisin-like"/>
</dbReference>
<keyword evidence="12" id="KW-1185">Reference proteome</keyword>
<feature type="active site" description="Charge relay system" evidence="6">
    <location>
        <position position="178"/>
    </location>
</feature>
<feature type="active site" description="Charge relay system" evidence="6">
    <location>
        <position position="218"/>
    </location>
</feature>
<evidence type="ECO:0000256" key="8">
    <source>
        <dbReference type="SAM" id="SignalP"/>
    </source>
</evidence>
<feature type="domain" description="Secretion system C-terminal sorting" evidence="10">
    <location>
        <begin position="466"/>
        <end position="532"/>
    </location>
</feature>
<feature type="signal peptide" evidence="8">
    <location>
        <begin position="1"/>
        <end position="18"/>
    </location>
</feature>
<protein>
    <submittedName>
        <fullName evidence="11">S8 family serine peptidase</fullName>
    </submittedName>
</protein>
<evidence type="ECO:0000313" key="11">
    <source>
        <dbReference type="EMBL" id="MEL1244455.1"/>
    </source>
</evidence>
<dbReference type="PROSITE" id="PS00138">
    <property type="entry name" value="SUBTILASE_SER"/>
    <property type="match status" value="1"/>
</dbReference>
<dbReference type="PANTHER" id="PTHR43806:SF67">
    <property type="entry name" value="EGF-LIKE DOMAIN-CONTAINING PROTEIN"/>
    <property type="match status" value="1"/>
</dbReference>
<dbReference type="InterPro" id="IPR000209">
    <property type="entry name" value="Peptidase_S8/S53_dom"/>
</dbReference>
<keyword evidence="3 8" id="KW-0732">Signal</keyword>
<comment type="caution">
    <text evidence="11">The sequence shown here is derived from an EMBL/GenBank/DDBJ whole genome shotgun (WGS) entry which is preliminary data.</text>
</comment>
<dbReference type="NCBIfam" id="TIGR04183">
    <property type="entry name" value="Por_Secre_tail"/>
    <property type="match status" value="1"/>
</dbReference>
<dbReference type="PIRSF" id="PIRSF037903">
    <property type="entry name" value="Subtilisin_rel_GFO_2223"/>
    <property type="match status" value="1"/>
</dbReference>
<accession>A0ABU9HWB0</accession>
<evidence type="ECO:0000256" key="3">
    <source>
        <dbReference type="ARBA" id="ARBA00022729"/>
    </source>
</evidence>
<evidence type="ECO:0000256" key="4">
    <source>
        <dbReference type="ARBA" id="ARBA00022801"/>
    </source>
</evidence>
<evidence type="ECO:0000256" key="7">
    <source>
        <dbReference type="RuleBase" id="RU003355"/>
    </source>
</evidence>
<evidence type="ECO:0000256" key="5">
    <source>
        <dbReference type="ARBA" id="ARBA00022825"/>
    </source>
</evidence>
<dbReference type="InterPro" id="IPR017317">
    <property type="entry name" value="Pept_S8_subtilisin_bacteroid-2"/>
</dbReference>
<dbReference type="PRINTS" id="PR00723">
    <property type="entry name" value="SUBTILISIN"/>
</dbReference>
<proteinExistence type="inferred from homology"/>
<feature type="active site" description="Charge relay system" evidence="6">
    <location>
        <position position="396"/>
    </location>
</feature>
<dbReference type="SUPFAM" id="SSF52743">
    <property type="entry name" value="Subtilisin-like"/>
    <property type="match status" value="1"/>
</dbReference>
<dbReference type="PANTHER" id="PTHR43806">
    <property type="entry name" value="PEPTIDASE S8"/>
    <property type="match status" value="1"/>
</dbReference>